<gene>
    <name evidence="1" type="ORF">H4S07_000445</name>
</gene>
<proteinExistence type="predicted"/>
<dbReference type="EMBL" id="JANBUP010000024">
    <property type="protein sequence ID" value="KAJ2813754.1"/>
    <property type="molecule type" value="Genomic_DNA"/>
</dbReference>
<dbReference type="Proteomes" id="UP001140096">
    <property type="component" value="Unassembled WGS sequence"/>
</dbReference>
<name>A0ACC1LQQ4_9FUNG</name>
<keyword evidence="2" id="KW-1185">Reference proteome</keyword>
<accession>A0ACC1LQQ4</accession>
<organism evidence="1 2">
    <name type="scientific">Coemansia furcata</name>
    <dbReference type="NCBI Taxonomy" id="417177"/>
    <lineage>
        <taxon>Eukaryota</taxon>
        <taxon>Fungi</taxon>
        <taxon>Fungi incertae sedis</taxon>
        <taxon>Zoopagomycota</taxon>
        <taxon>Kickxellomycotina</taxon>
        <taxon>Kickxellomycetes</taxon>
        <taxon>Kickxellales</taxon>
        <taxon>Kickxellaceae</taxon>
        <taxon>Coemansia</taxon>
    </lineage>
</organism>
<sequence>MPSYTFRYFKVAGFGETSRLLLTAAQVEWIEENPEWPQEKPNQPFGRLPVLIERSADSSPDLILSESATIERYIARTYGFLPADPRQAAQQEQLRDRLNDVILAYFVPKSVKDDAKAEAQAKFEGLLDKLVTVHSELLRKNGDNGHLFGSTLSFADIATYAFLRMFLVKPMESLGDSPQLVKAKLTPELAKLAVTVECDPLLEAYAAKNGTLADLVQV</sequence>
<evidence type="ECO:0000313" key="1">
    <source>
        <dbReference type="EMBL" id="KAJ2813754.1"/>
    </source>
</evidence>
<protein>
    <submittedName>
        <fullName evidence="1">Uncharacterized protein</fullName>
    </submittedName>
</protein>
<reference evidence="1" key="1">
    <citation type="submission" date="2022-07" db="EMBL/GenBank/DDBJ databases">
        <title>Phylogenomic reconstructions and comparative analyses of Kickxellomycotina fungi.</title>
        <authorList>
            <person name="Reynolds N.K."/>
            <person name="Stajich J.E."/>
            <person name="Barry K."/>
            <person name="Grigoriev I.V."/>
            <person name="Crous P."/>
            <person name="Smith M.E."/>
        </authorList>
    </citation>
    <scope>NUCLEOTIDE SEQUENCE</scope>
    <source>
        <strain evidence="1">CBS 102833</strain>
    </source>
</reference>
<comment type="caution">
    <text evidence="1">The sequence shown here is derived from an EMBL/GenBank/DDBJ whole genome shotgun (WGS) entry which is preliminary data.</text>
</comment>
<evidence type="ECO:0000313" key="2">
    <source>
        <dbReference type="Proteomes" id="UP001140096"/>
    </source>
</evidence>